<dbReference type="Gene3D" id="3.30.190.30">
    <property type="match status" value="1"/>
</dbReference>
<organism evidence="1 2">
    <name type="scientific">Photorhabdus luminescens subsp. sonorensis</name>
    <dbReference type="NCBI Taxonomy" id="1173677"/>
    <lineage>
        <taxon>Bacteria</taxon>
        <taxon>Pseudomonadati</taxon>
        <taxon>Pseudomonadota</taxon>
        <taxon>Gammaproteobacteria</taxon>
        <taxon>Enterobacterales</taxon>
        <taxon>Morganellaceae</taxon>
        <taxon>Photorhabdus</taxon>
    </lineage>
</organism>
<evidence type="ECO:0000313" key="2">
    <source>
        <dbReference type="Proteomes" id="UP000307592"/>
    </source>
</evidence>
<accession>A0A5C4RGS9</accession>
<proteinExistence type="predicted"/>
<protein>
    <submittedName>
        <fullName evidence="1">Colicin immunity protein</fullName>
    </submittedName>
</protein>
<dbReference type="EMBL" id="SBIJ01000023">
    <property type="protein sequence ID" value="TNH43029.1"/>
    <property type="molecule type" value="Genomic_DNA"/>
</dbReference>
<gene>
    <name evidence="1" type="ORF">EP164_13680</name>
</gene>
<name>A0A5C4RGS9_PHOLU</name>
<comment type="caution">
    <text evidence="1">The sequence shown here is derived from an EMBL/GenBank/DDBJ whole genome shotgun (WGS) entry which is preliminary data.</text>
</comment>
<dbReference type="AlphaFoldDB" id="A0A5C4RGS9"/>
<evidence type="ECO:0000313" key="1">
    <source>
        <dbReference type="EMBL" id="TNH43029.1"/>
    </source>
</evidence>
<dbReference type="Proteomes" id="UP000307592">
    <property type="component" value="Unassembled WGS sequence"/>
</dbReference>
<dbReference type="SUPFAM" id="SSF143469">
    <property type="entry name" value="ImmE5-like"/>
    <property type="match status" value="1"/>
</dbReference>
<dbReference type="GO" id="GO:0030153">
    <property type="term" value="P:bacteriocin immunity"/>
    <property type="evidence" value="ECO:0007669"/>
    <property type="project" value="InterPro"/>
</dbReference>
<dbReference type="InterPro" id="IPR020127">
    <property type="entry name" value="Colicin-E5_imm"/>
</dbReference>
<dbReference type="Pfam" id="PF11480">
    <property type="entry name" value="ImmE5"/>
    <property type="match status" value="1"/>
</dbReference>
<sequence>MSIDKLRVYTNPNEFFTLGGSVIMKLTPQAAIGVCEIATNKNLVISRIEGFIWHCNTGKFEARLDAIWDGLVNPGNDLEKVEKNNKEAIENIKEDEKNGHNVFIITIAKKR</sequence>
<reference evidence="1 2" key="1">
    <citation type="submission" date="2019-01" db="EMBL/GenBank/DDBJ databases">
        <title>Draft genome assembly of Photorhabdus luminescens subsp. sonorensis Caborca.</title>
        <authorList>
            <person name="Duong D.A."/>
            <person name="Espinosa-Artiles P."/>
            <person name="Orozco R.A."/>
            <person name="Molnar I."/>
            <person name="Stock P."/>
        </authorList>
    </citation>
    <scope>NUCLEOTIDE SEQUENCE [LARGE SCALE GENOMIC DNA]</scope>
    <source>
        <strain evidence="1 2">Caborca</strain>
    </source>
</reference>
<dbReference type="InterPro" id="IPR037234">
    <property type="entry name" value="ImmE5_sf"/>
</dbReference>